<comment type="subcellular location">
    <subcellularLocation>
        <location evidence="1">Nucleus</location>
    </subcellularLocation>
</comment>
<feature type="region of interest" description="Disordered" evidence="9">
    <location>
        <begin position="1"/>
        <end position="125"/>
    </location>
</feature>
<evidence type="ECO:0000313" key="11">
    <source>
        <dbReference type="Proteomes" id="UP000231279"/>
    </source>
</evidence>
<comment type="similarity">
    <text evidence="2">Belongs to the NAF1 family.</text>
</comment>
<name>A0A2G9H8W6_9LAMI</name>
<dbReference type="PANTHER" id="PTHR31633:SF1">
    <property type="entry name" value="H_ACA RIBONUCLEOPROTEIN COMPLEX NON-CORE SUBUNIT NAF1"/>
    <property type="match status" value="1"/>
</dbReference>
<dbReference type="Gene3D" id="2.40.10.230">
    <property type="entry name" value="Probable tRNA pseudouridine synthase domain"/>
    <property type="match status" value="1"/>
</dbReference>
<dbReference type="EMBL" id="NKXS01002372">
    <property type="protein sequence ID" value="PIN13961.1"/>
    <property type="molecule type" value="Genomic_DNA"/>
</dbReference>
<feature type="compositionally biased region" description="Gly residues" evidence="9">
    <location>
        <begin position="518"/>
        <end position="531"/>
    </location>
</feature>
<protein>
    <recommendedName>
        <fullName evidence="3">H/ACA ribonucleoprotein complex non-core subunit NAF1</fullName>
    </recommendedName>
</protein>
<feature type="region of interest" description="Disordered" evidence="9">
    <location>
        <begin position="271"/>
        <end position="312"/>
    </location>
</feature>
<evidence type="ECO:0000256" key="7">
    <source>
        <dbReference type="ARBA" id="ARBA00022884"/>
    </source>
</evidence>
<feature type="compositionally biased region" description="Basic and acidic residues" evidence="9">
    <location>
        <begin position="76"/>
        <end position="87"/>
    </location>
</feature>
<proteinExistence type="inferred from homology"/>
<feature type="compositionally biased region" description="Basic residues" evidence="9">
    <location>
        <begin position="272"/>
        <end position="284"/>
    </location>
</feature>
<sequence>MVMLDGSSVKIDSTNEECDVVGVKEIRTKNDEVVSNEDESDNDEESESESSSSSSSSSLSSSSSDEEDEDSGELSGEEKAENEKHIVDGQIDIEEGEIMSPGPDEMVSWSDVEDDGSDEKGPIRSKNELKVLPPVPSVTVTLQPHHQTLPVGTILSIVGAQVIVEGAEKHNPLNDGSILWITESRLPLGIIDEIFGPVKNPYYIVRYNSESEVPTGIQQGTSISFVQEFATHILNDKNLYQKGYDASGEHDEEIVDEVEFSDDEKEAEYKRNLKMKKKGKNKSKPHAERNEKGKPDNKVGRWNHDRSKTPVAEDQRVVPPVTTSLNQDKSLTGFRQDLAGDQAMASPYPHMAQAPTLSPPNGIWFPPQQQQSIGLPPGRPANGMLWMQQHQPYPLYQAPSQTGVGFQHQMSMIPGGLPLNFDLLAGQSNFGLGAAFGPWPTSLNQNMLNPLQFEMGLQAQQSTLHLGSQMNHNLQAQQTPSAPGSQMNHNLPANSGETINLNQGRGGSGRRGGHHGGRGQFSGGRGRYQRR</sequence>
<dbReference type="GO" id="GO:0000493">
    <property type="term" value="P:box H/ACA snoRNP assembly"/>
    <property type="evidence" value="ECO:0007669"/>
    <property type="project" value="InterPro"/>
</dbReference>
<evidence type="ECO:0000256" key="1">
    <source>
        <dbReference type="ARBA" id="ARBA00004123"/>
    </source>
</evidence>
<dbReference type="Proteomes" id="UP000231279">
    <property type="component" value="Unassembled WGS sequence"/>
</dbReference>
<feature type="compositionally biased region" description="Low complexity" evidence="9">
    <location>
        <begin position="49"/>
        <end position="63"/>
    </location>
</feature>
<organism evidence="10 11">
    <name type="scientific">Handroanthus impetiginosus</name>
    <dbReference type="NCBI Taxonomy" id="429701"/>
    <lineage>
        <taxon>Eukaryota</taxon>
        <taxon>Viridiplantae</taxon>
        <taxon>Streptophyta</taxon>
        <taxon>Embryophyta</taxon>
        <taxon>Tracheophyta</taxon>
        <taxon>Spermatophyta</taxon>
        <taxon>Magnoliopsida</taxon>
        <taxon>eudicotyledons</taxon>
        <taxon>Gunneridae</taxon>
        <taxon>Pentapetalae</taxon>
        <taxon>asterids</taxon>
        <taxon>lamiids</taxon>
        <taxon>Lamiales</taxon>
        <taxon>Bignoniaceae</taxon>
        <taxon>Crescentiina</taxon>
        <taxon>Tabebuia alliance</taxon>
        <taxon>Handroanthus</taxon>
    </lineage>
</organism>
<keyword evidence="6" id="KW-0597">Phosphoprotein</keyword>
<evidence type="ECO:0000313" key="10">
    <source>
        <dbReference type="EMBL" id="PIN13961.1"/>
    </source>
</evidence>
<comment type="caution">
    <text evidence="10">The sequence shown here is derived from an EMBL/GenBank/DDBJ whole genome shotgun (WGS) entry which is preliminary data.</text>
</comment>
<dbReference type="PANTHER" id="PTHR31633">
    <property type="entry name" value="H/ACA RIBONUCLEOPROTEIN COMPLEX NON-CORE SUBUNIT NAF1"/>
    <property type="match status" value="1"/>
</dbReference>
<reference evidence="11" key="1">
    <citation type="journal article" date="2018" name="Gigascience">
        <title>Genome assembly of the Pink Ipe (Handroanthus impetiginosus, Bignoniaceae), a highly valued, ecologically keystone Neotropical timber forest tree.</title>
        <authorList>
            <person name="Silva-Junior O.B."/>
            <person name="Grattapaglia D."/>
            <person name="Novaes E."/>
            <person name="Collevatti R.G."/>
        </authorList>
    </citation>
    <scope>NUCLEOTIDE SEQUENCE [LARGE SCALE GENOMIC DNA]</scope>
    <source>
        <strain evidence="11">cv. UFG-1</strain>
    </source>
</reference>
<evidence type="ECO:0000256" key="5">
    <source>
        <dbReference type="ARBA" id="ARBA00022552"/>
    </source>
</evidence>
<gene>
    <name evidence="10" type="ORF">CDL12_13403</name>
</gene>
<dbReference type="GO" id="GO:0005732">
    <property type="term" value="C:sno(s)RNA-containing ribonucleoprotein complex"/>
    <property type="evidence" value="ECO:0007669"/>
    <property type="project" value="InterPro"/>
</dbReference>
<dbReference type="InterPro" id="IPR009000">
    <property type="entry name" value="Transl_B-barrel_sf"/>
</dbReference>
<dbReference type="InterPro" id="IPR040309">
    <property type="entry name" value="Naf1"/>
</dbReference>
<keyword evidence="5" id="KW-0698">rRNA processing</keyword>
<keyword evidence="8" id="KW-0539">Nucleus</keyword>
<dbReference type="Pfam" id="PF04410">
    <property type="entry name" value="Gar1"/>
    <property type="match status" value="1"/>
</dbReference>
<dbReference type="InterPro" id="IPR038664">
    <property type="entry name" value="Gar1/Naf1_Cbf5-bd_sf"/>
</dbReference>
<feature type="compositionally biased region" description="Polar residues" evidence="9">
    <location>
        <begin position="476"/>
        <end position="503"/>
    </location>
</feature>
<dbReference type="FunFam" id="2.40.10.230:FF:000002">
    <property type="entry name" value="H/ACA ribonucleoprotein complex non-core subunit NAF1"/>
    <property type="match status" value="1"/>
</dbReference>
<keyword evidence="7" id="KW-0694">RNA-binding</keyword>
<feature type="region of interest" description="Disordered" evidence="9">
    <location>
        <begin position="476"/>
        <end position="531"/>
    </location>
</feature>
<keyword evidence="11" id="KW-1185">Reference proteome</keyword>
<feature type="compositionally biased region" description="Basic and acidic residues" evidence="9">
    <location>
        <begin position="22"/>
        <end position="32"/>
    </location>
</feature>
<evidence type="ECO:0000256" key="9">
    <source>
        <dbReference type="SAM" id="MobiDB-lite"/>
    </source>
</evidence>
<dbReference type="OrthoDB" id="21550at2759"/>
<dbReference type="STRING" id="429701.A0A2G9H8W6"/>
<accession>A0A2G9H8W6</accession>
<evidence type="ECO:0000256" key="8">
    <source>
        <dbReference type="ARBA" id="ARBA00023242"/>
    </source>
</evidence>
<keyword evidence="4" id="KW-0690">Ribosome biogenesis</keyword>
<dbReference type="GO" id="GO:0005634">
    <property type="term" value="C:nucleus"/>
    <property type="evidence" value="ECO:0007669"/>
    <property type="project" value="UniProtKB-SubCell"/>
</dbReference>
<evidence type="ECO:0000256" key="3">
    <source>
        <dbReference type="ARBA" id="ARBA00021438"/>
    </source>
</evidence>
<evidence type="ECO:0000256" key="4">
    <source>
        <dbReference type="ARBA" id="ARBA00022517"/>
    </source>
</evidence>
<feature type="compositionally biased region" description="Acidic residues" evidence="9">
    <location>
        <begin position="34"/>
        <end position="48"/>
    </location>
</feature>
<dbReference type="InterPro" id="IPR007504">
    <property type="entry name" value="H/ACA_rnp_Gar1/Naf1"/>
</dbReference>
<feature type="compositionally biased region" description="Basic and acidic residues" evidence="9">
    <location>
        <begin position="285"/>
        <end position="312"/>
    </location>
</feature>
<dbReference type="SUPFAM" id="SSF50447">
    <property type="entry name" value="Translation proteins"/>
    <property type="match status" value="1"/>
</dbReference>
<dbReference type="GO" id="GO:0001522">
    <property type="term" value="P:pseudouridine synthesis"/>
    <property type="evidence" value="ECO:0007669"/>
    <property type="project" value="InterPro"/>
</dbReference>
<dbReference type="GO" id="GO:0006364">
    <property type="term" value="P:rRNA processing"/>
    <property type="evidence" value="ECO:0007669"/>
    <property type="project" value="UniProtKB-KW"/>
</dbReference>
<dbReference type="GO" id="GO:0003723">
    <property type="term" value="F:RNA binding"/>
    <property type="evidence" value="ECO:0007669"/>
    <property type="project" value="UniProtKB-KW"/>
</dbReference>
<evidence type="ECO:0000256" key="2">
    <source>
        <dbReference type="ARBA" id="ARBA00009801"/>
    </source>
</evidence>
<evidence type="ECO:0000256" key="6">
    <source>
        <dbReference type="ARBA" id="ARBA00022553"/>
    </source>
</evidence>
<dbReference type="AlphaFoldDB" id="A0A2G9H8W6"/>